<organism evidence="4 5">
    <name type="scientific">Rotaria sordida</name>
    <dbReference type="NCBI Taxonomy" id="392033"/>
    <lineage>
        <taxon>Eukaryota</taxon>
        <taxon>Metazoa</taxon>
        <taxon>Spiralia</taxon>
        <taxon>Gnathifera</taxon>
        <taxon>Rotifera</taxon>
        <taxon>Eurotatoria</taxon>
        <taxon>Bdelloidea</taxon>
        <taxon>Philodinida</taxon>
        <taxon>Philodinidae</taxon>
        <taxon>Rotaria</taxon>
    </lineage>
</organism>
<accession>A0A815M505</accession>
<reference evidence="4" key="1">
    <citation type="submission" date="2021-02" db="EMBL/GenBank/DDBJ databases">
        <authorList>
            <person name="Nowell W R."/>
        </authorList>
    </citation>
    <scope>NUCLEOTIDE SEQUENCE</scope>
</reference>
<keyword evidence="5" id="KW-1185">Reference proteome</keyword>
<evidence type="ECO:0000313" key="4">
    <source>
        <dbReference type="EMBL" id="CAF1416801.1"/>
    </source>
</evidence>
<feature type="compositionally biased region" description="Acidic residues" evidence="1">
    <location>
        <begin position="24"/>
        <end position="33"/>
    </location>
</feature>
<dbReference type="Proteomes" id="UP000663854">
    <property type="component" value="Unassembled WGS sequence"/>
</dbReference>
<evidence type="ECO:0000313" key="5">
    <source>
        <dbReference type="Proteomes" id="UP000663870"/>
    </source>
</evidence>
<name>A0A815M505_9BILA</name>
<gene>
    <name evidence="4" type="ORF">JXQ802_LOCUS35617</name>
    <name evidence="3" type="ORF">PYM288_LOCUS22959</name>
</gene>
<dbReference type="Proteomes" id="UP000663870">
    <property type="component" value="Unassembled WGS sequence"/>
</dbReference>
<feature type="transmembrane region" description="Helical" evidence="2">
    <location>
        <begin position="59"/>
        <end position="83"/>
    </location>
</feature>
<feature type="region of interest" description="Disordered" evidence="1">
    <location>
        <begin position="18"/>
        <end position="40"/>
    </location>
</feature>
<sequence>MMATKQFSVWDMPINVEQKKFKSDDDDNNDDDKDEQRRNRSKRRSAAFYKCCCPCSTPVIIGFVIGSLLAGIALATVLSMYLVDSSKTKSLSTNVTTVTTSTSTTGTTTTATTTTTTSATTTTTTSVTTTTSTSTTTTAPYCTTRVTFDDISGQSSTSGIVPNGYKNLNWTNVMYLNASTMPTSGYQTITTSPPFVGYNPGGATVMITTANGTKFAFNSVVVSSAWRDNLTWSIYGFRAGTNVVAGSFSMSVLNKTIISCGACSNWDTIYFISSGGTPRAGLAENGTEFAFDDLCISFGY</sequence>
<dbReference type="EMBL" id="CAJNOL010001773">
    <property type="protein sequence ID" value="CAF1416801.1"/>
    <property type="molecule type" value="Genomic_DNA"/>
</dbReference>
<comment type="caution">
    <text evidence="4">The sequence shown here is derived from an EMBL/GenBank/DDBJ whole genome shotgun (WGS) entry which is preliminary data.</text>
</comment>
<keyword evidence="2" id="KW-0812">Transmembrane</keyword>
<evidence type="ECO:0000313" key="3">
    <source>
        <dbReference type="EMBL" id="CAF1165039.1"/>
    </source>
</evidence>
<proteinExistence type="predicted"/>
<dbReference type="AlphaFoldDB" id="A0A815M505"/>
<keyword evidence="2" id="KW-1133">Transmembrane helix</keyword>
<keyword evidence="2" id="KW-0472">Membrane</keyword>
<dbReference type="EMBL" id="CAJNOH010001026">
    <property type="protein sequence ID" value="CAF1165039.1"/>
    <property type="molecule type" value="Genomic_DNA"/>
</dbReference>
<protein>
    <submittedName>
        <fullName evidence="4">Uncharacterized protein</fullName>
    </submittedName>
</protein>
<evidence type="ECO:0000256" key="1">
    <source>
        <dbReference type="SAM" id="MobiDB-lite"/>
    </source>
</evidence>
<evidence type="ECO:0000256" key="2">
    <source>
        <dbReference type="SAM" id="Phobius"/>
    </source>
</evidence>